<feature type="domain" description="HTH araC/xylS-type" evidence="4">
    <location>
        <begin position="233"/>
        <end position="331"/>
    </location>
</feature>
<organism evidence="5 6">
    <name type="scientific">Thalassolituus maritimus</name>
    <dbReference type="NCBI Taxonomy" id="484498"/>
    <lineage>
        <taxon>Bacteria</taxon>
        <taxon>Pseudomonadati</taxon>
        <taxon>Pseudomonadota</taxon>
        <taxon>Gammaproteobacteria</taxon>
        <taxon>Oceanospirillales</taxon>
        <taxon>Oceanospirillaceae</taxon>
        <taxon>Thalassolituus</taxon>
    </lineage>
</organism>
<dbReference type="InterPro" id="IPR053142">
    <property type="entry name" value="PchR_regulatory_protein"/>
</dbReference>
<dbReference type="OrthoDB" id="6670788at2"/>
<evidence type="ECO:0000313" key="5">
    <source>
        <dbReference type="EMBL" id="SIS76383.1"/>
    </source>
</evidence>
<dbReference type="RefSeq" id="WP_076515030.1">
    <property type="nucleotide sequence ID" value="NZ_FTOH01000004.1"/>
</dbReference>
<dbReference type="InterPro" id="IPR020449">
    <property type="entry name" value="Tscrpt_reg_AraC-type_HTH"/>
</dbReference>
<keyword evidence="2" id="KW-0238">DNA-binding</keyword>
<protein>
    <submittedName>
        <fullName evidence="5">Transcriptional regulator, AraC family</fullName>
    </submittedName>
</protein>
<accession>A0A1N7LRA2</accession>
<dbReference type="GO" id="GO:0043565">
    <property type="term" value="F:sequence-specific DNA binding"/>
    <property type="evidence" value="ECO:0007669"/>
    <property type="project" value="InterPro"/>
</dbReference>
<proteinExistence type="predicted"/>
<sequence>MQKSNSLVREGWPEGQIRESDVRAINGGTGFHHLPETQPAQVLMEGRLFPVQLSNDLFLHLADCYEKETTVSSSEVSPGLSVNLVYEADIRFSLGGESYELRHSVKDAADRQPLMHALVVGRSDMFSRYIEKGHRVKKLNITMSSDWLRARFRGDTAMIEALYQSHGSSKTWALPPALDAVAERLITMKPSPDARQRLTIEADVLGIIAAALTHLEESVKLKQPLISGRRAQYQLLDLVDSAVESGAELSEIARNGRMSVSTLQSQFKKTFNITVQKYIRKRVLERARCKLITGNLSIGEVAYQAGYNHSSNFITAFRREFGITPAECISRHQNTVVKRA</sequence>
<dbReference type="SMART" id="SM00342">
    <property type="entry name" value="HTH_ARAC"/>
    <property type="match status" value="1"/>
</dbReference>
<evidence type="ECO:0000313" key="6">
    <source>
        <dbReference type="Proteomes" id="UP000185639"/>
    </source>
</evidence>
<dbReference type="SUPFAM" id="SSF46689">
    <property type="entry name" value="Homeodomain-like"/>
    <property type="match status" value="1"/>
</dbReference>
<keyword evidence="1" id="KW-0805">Transcription regulation</keyword>
<dbReference type="PANTHER" id="PTHR47893:SF1">
    <property type="entry name" value="REGULATORY PROTEIN PCHR"/>
    <property type="match status" value="1"/>
</dbReference>
<dbReference type="Gene3D" id="1.10.10.60">
    <property type="entry name" value="Homeodomain-like"/>
    <property type="match status" value="1"/>
</dbReference>
<evidence type="ECO:0000256" key="1">
    <source>
        <dbReference type="ARBA" id="ARBA00023015"/>
    </source>
</evidence>
<dbReference type="PROSITE" id="PS01124">
    <property type="entry name" value="HTH_ARAC_FAMILY_2"/>
    <property type="match status" value="1"/>
</dbReference>
<dbReference type="AlphaFoldDB" id="A0A1N7LRA2"/>
<evidence type="ECO:0000256" key="3">
    <source>
        <dbReference type="ARBA" id="ARBA00023163"/>
    </source>
</evidence>
<keyword evidence="6" id="KW-1185">Reference proteome</keyword>
<dbReference type="Proteomes" id="UP000185639">
    <property type="component" value="Unassembled WGS sequence"/>
</dbReference>
<dbReference type="EMBL" id="FTOH01000004">
    <property type="protein sequence ID" value="SIS76383.1"/>
    <property type="molecule type" value="Genomic_DNA"/>
</dbReference>
<dbReference type="PRINTS" id="PR00032">
    <property type="entry name" value="HTHARAC"/>
</dbReference>
<gene>
    <name evidence="5" type="ORF">SAMN05421686_104174</name>
</gene>
<keyword evidence="3" id="KW-0804">Transcription</keyword>
<dbReference type="GO" id="GO:0003700">
    <property type="term" value="F:DNA-binding transcription factor activity"/>
    <property type="evidence" value="ECO:0007669"/>
    <property type="project" value="InterPro"/>
</dbReference>
<evidence type="ECO:0000259" key="4">
    <source>
        <dbReference type="PROSITE" id="PS01124"/>
    </source>
</evidence>
<name>A0A1N7LRA2_9GAMM</name>
<dbReference type="STRING" id="484498.SAMN05421686_104174"/>
<evidence type="ECO:0000256" key="2">
    <source>
        <dbReference type="ARBA" id="ARBA00023125"/>
    </source>
</evidence>
<dbReference type="InterPro" id="IPR009057">
    <property type="entry name" value="Homeodomain-like_sf"/>
</dbReference>
<dbReference type="Pfam" id="PF12833">
    <property type="entry name" value="HTH_18"/>
    <property type="match status" value="1"/>
</dbReference>
<dbReference type="PANTHER" id="PTHR47893">
    <property type="entry name" value="REGULATORY PROTEIN PCHR"/>
    <property type="match status" value="1"/>
</dbReference>
<reference evidence="6" key="1">
    <citation type="submission" date="2017-01" db="EMBL/GenBank/DDBJ databases">
        <authorList>
            <person name="Varghese N."/>
            <person name="Submissions S."/>
        </authorList>
    </citation>
    <scope>NUCLEOTIDE SEQUENCE [LARGE SCALE GENOMIC DNA]</scope>
    <source>
        <strain evidence="6">DSM 24913</strain>
    </source>
</reference>
<dbReference type="InterPro" id="IPR018060">
    <property type="entry name" value="HTH_AraC"/>
</dbReference>